<keyword evidence="6 9" id="KW-1133">Transmembrane helix</keyword>
<dbReference type="CDD" id="cd06550">
    <property type="entry name" value="TM_ABC_iron-siderophores_like"/>
    <property type="match status" value="2"/>
</dbReference>
<dbReference type="Pfam" id="PF01032">
    <property type="entry name" value="FecCD"/>
    <property type="match status" value="2"/>
</dbReference>
<feature type="transmembrane region" description="Helical" evidence="9">
    <location>
        <begin position="311"/>
        <end position="334"/>
    </location>
</feature>
<dbReference type="InterPro" id="IPR000522">
    <property type="entry name" value="ABC_transptr_permease_BtuC"/>
</dbReference>
<feature type="transmembrane region" description="Helical" evidence="9">
    <location>
        <begin position="439"/>
        <end position="456"/>
    </location>
</feature>
<feature type="transmembrane region" description="Helical" evidence="9">
    <location>
        <begin position="566"/>
        <end position="585"/>
    </location>
</feature>
<evidence type="ECO:0000256" key="8">
    <source>
        <dbReference type="SAM" id="MobiDB-lite"/>
    </source>
</evidence>
<feature type="transmembrane region" description="Helical" evidence="9">
    <location>
        <begin position="176"/>
        <end position="198"/>
    </location>
</feature>
<feature type="transmembrane region" description="Helical" evidence="9">
    <location>
        <begin position="613"/>
        <end position="635"/>
    </location>
</feature>
<evidence type="ECO:0000256" key="5">
    <source>
        <dbReference type="ARBA" id="ARBA00022692"/>
    </source>
</evidence>
<name>D1BCG2_SANKS</name>
<evidence type="ECO:0000256" key="4">
    <source>
        <dbReference type="ARBA" id="ARBA00022475"/>
    </source>
</evidence>
<evidence type="ECO:0000256" key="1">
    <source>
        <dbReference type="ARBA" id="ARBA00004651"/>
    </source>
</evidence>
<comment type="similarity">
    <text evidence="2">Belongs to the binding-protein-dependent transport system permease family. FecCD subfamily.</text>
</comment>
<dbReference type="GO" id="GO:0022857">
    <property type="term" value="F:transmembrane transporter activity"/>
    <property type="evidence" value="ECO:0007669"/>
    <property type="project" value="InterPro"/>
</dbReference>
<feature type="transmembrane region" description="Helical" evidence="9">
    <location>
        <begin position="524"/>
        <end position="546"/>
    </location>
</feature>
<keyword evidence="4" id="KW-1003">Cell membrane</keyword>
<keyword evidence="3" id="KW-0813">Transport</keyword>
<dbReference type="FunFam" id="1.10.3470.10:FF:000001">
    <property type="entry name" value="Vitamin B12 ABC transporter permease BtuC"/>
    <property type="match status" value="1"/>
</dbReference>
<dbReference type="InterPro" id="IPR037294">
    <property type="entry name" value="ABC_BtuC-like"/>
</dbReference>
<dbReference type="OrthoDB" id="9782305at2"/>
<organism evidence="10 11">
    <name type="scientific">Sanguibacter keddieii (strain ATCC 51767 / DSM 10542 / NCFB 3025 / ST-74)</name>
    <dbReference type="NCBI Taxonomy" id="446469"/>
    <lineage>
        <taxon>Bacteria</taxon>
        <taxon>Bacillati</taxon>
        <taxon>Actinomycetota</taxon>
        <taxon>Actinomycetes</taxon>
        <taxon>Micrococcales</taxon>
        <taxon>Sanguibacteraceae</taxon>
        <taxon>Sanguibacter</taxon>
    </lineage>
</organism>
<dbReference type="RefSeq" id="WP_012868017.1">
    <property type="nucleotide sequence ID" value="NC_013521.1"/>
</dbReference>
<feature type="transmembrane region" description="Helical" evidence="9">
    <location>
        <begin position="32"/>
        <end position="54"/>
    </location>
</feature>
<dbReference type="GO" id="GO:0005886">
    <property type="term" value="C:plasma membrane"/>
    <property type="evidence" value="ECO:0007669"/>
    <property type="project" value="UniProtKB-SubCell"/>
</dbReference>
<keyword evidence="11" id="KW-1185">Reference proteome</keyword>
<feature type="transmembrane region" description="Helical" evidence="9">
    <location>
        <begin position="493"/>
        <end position="512"/>
    </location>
</feature>
<feature type="transmembrane region" description="Helical" evidence="9">
    <location>
        <begin position="385"/>
        <end position="406"/>
    </location>
</feature>
<reference evidence="10 11" key="1">
    <citation type="journal article" date="2009" name="Stand. Genomic Sci.">
        <title>Complete genome sequence of Sanguibacter keddieii type strain (ST-74).</title>
        <authorList>
            <person name="Ivanova N."/>
            <person name="Sikorski J."/>
            <person name="Sims D."/>
            <person name="Brettin T."/>
            <person name="Detter J.C."/>
            <person name="Han C."/>
            <person name="Lapidus A."/>
            <person name="Copeland A."/>
            <person name="Glavina Del Rio T."/>
            <person name="Nolan M."/>
            <person name="Chen F."/>
            <person name="Lucas S."/>
            <person name="Tice H."/>
            <person name="Cheng J.F."/>
            <person name="Bruce D."/>
            <person name="Goodwin L."/>
            <person name="Pitluck S."/>
            <person name="Pati A."/>
            <person name="Mavromatis K."/>
            <person name="Chen A."/>
            <person name="Palaniappan K."/>
            <person name="D'haeseleer P."/>
            <person name="Chain P."/>
            <person name="Bristow J."/>
            <person name="Eisen J.A."/>
            <person name="Markowitz V."/>
            <person name="Hugenholtz P."/>
            <person name="Goker M."/>
            <person name="Pukall R."/>
            <person name="Klenk H.P."/>
            <person name="Kyrpides N.C."/>
        </authorList>
    </citation>
    <scope>NUCLEOTIDE SEQUENCE [LARGE SCALE GENOMIC DNA]</scope>
    <source>
        <strain evidence="11">ATCC 51767 / DSM 10542 / NCFB 3025 / ST-74</strain>
    </source>
</reference>
<feature type="transmembrane region" description="Helical" evidence="9">
    <location>
        <begin position="218"/>
        <end position="239"/>
    </location>
</feature>
<dbReference type="HOGENOM" id="CLU_013016_7_2_11"/>
<dbReference type="Gene3D" id="1.10.3470.10">
    <property type="entry name" value="ABC transporter involved in vitamin B12 uptake, BtuC"/>
    <property type="match status" value="2"/>
</dbReference>
<feature type="transmembrane region" description="Helical" evidence="9">
    <location>
        <begin position="91"/>
        <end position="108"/>
    </location>
</feature>
<dbReference type="GO" id="GO:0033214">
    <property type="term" value="P:siderophore-iron import into cell"/>
    <property type="evidence" value="ECO:0007669"/>
    <property type="project" value="TreeGrafter"/>
</dbReference>
<dbReference type="AlphaFoldDB" id="D1BCG2"/>
<evidence type="ECO:0000256" key="7">
    <source>
        <dbReference type="ARBA" id="ARBA00023136"/>
    </source>
</evidence>
<feature type="transmembrane region" description="Helical" evidence="9">
    <location>
        <begin position="468"/>
        <end position="487"/>
    </location>
</feature>
<dbReference type="eggNOG" id="COG0609">
    <property type="taxonomic scope" value="Bacteria"/>
</dbReference>
<dbReference type="SUPFAM" id="SSF81345">
    <property type="entry name" value="ABC transporter involved in vitamin B12 uptake, BtuC"/>
    <property type="match status" value="2"/>
</dbReference>
<dbReference type="KEGG" id="ske:Sked_30490"/>
<gene>
    <name evidence="10" type="ordered locus">Sked_30490</name>
</gene>
<evidence type="ECO:0000256" key="3">
    <source>
        <dbReference type="ARBA" id="ARBA00022448"/>
    </source>
</evidence>
<feature type="transmembrane region" description="Helical" evidence="9">
    <location>
        <begin position="340"/>
        <end position="360"/>
    </location>
</feature>
<dbReference type="EMBL" id="CP001819">
    <property type="protein sequence ID" value="ACZ22949.1"/>
    <property type="molecule type" value="Genomic_DNA"/>
</dbReference>
<dbReference type="STRING" id="446469.Sked_30490"/>
<comment type="subcellular location">
    <subcellularLocation>
        <location evidence="1">Cell membrane</location>
        <topology evidence="1">Multi-pass membrane protein</topology>
    </subcellularLocation>
</comment>
<accession>D1BCG2</accession>
<keyword evidence="5 9" id="KW-0812">Transmembrane</keyword>
<evidence type="ECO:0000313" key="10">
    <source>
        <dbReference type="EMBL" id="ACZ22949.1"/>
    </source>
</evidence>
<dbReference type="Proteomes" id="UP000000322">
    <property type="component" value="Chromosome"/>
</dbReference>
<dbReference type="PANTHER" id="PTHR30472">
    <property type="entry name" value="FERRIC ENTEROBACTIN TRANSPORT SYSTEM PERMEASE PROTEIN"/>
    <property type="match status" value="1"/>
</dbReference>
<feature type="transmembrane region" description="Helical" evidence="9">
    <location>
        <begin position="120"/>
        <end position="138"/>
    </location>
</feature>
<dbReference type="PANTHER" id="PTHR30472:SF37">
    <property type="entry name" value="FE(3+) DICITRATE TRANSPORT SYSTEM PERMEASE PROTEIN FECD-RELATED"/>
    <property type="match status" value="1"/>
</dbReference>
<evidence type="ECO:0000256" key="6">
    <source>
        <dbReference type="ARBA" id="ARBA00022989"/>
    </source>
</evidence>
<keyword evidence="7 9" id="KW-0472">Membrane</keyword>
<feature type="transmembrane region" description="Helical" evidence="9">
    <location>
        <begin position="144"/>
        <end position="164"/>
    </location>
</feature>
<proteinExistence type="inferred from homology"/>
<evidence type="ECO:0000256" key="2">
    <source>
        <dbReference type="ARBA" id="ARBA00007935"/>
    </source>
</evidence>
<sequence>MSTAQGRVAHRATPLVPDGRGEQPQATGRHPLLRTGAVFLATTLLVVALAAVHLTQGTAGLGLGDVVRALLGQDDGSTAAAVLVASRLPRLVAGLLVGAALGAAGAALQSVARNPLASPDTLAVNAGGYLAVVAAAVVGLTLPFYLSGLLAFVGGLAAAGLVLALSQGGSSGPTRLILAGAATTLALSAVTSVLLILFQQETLGLFAWGSGSVVQSGTRVVTLAAPVVAVGLVGLALLARRLDLLALGDDAARVLGVDVRGTRVLTVGVAVLLSAAAVTVAGPIGFVGLCAPVLARLVARTVPSLSRHTTLLPLAALFGVVVVLGADVLLRLLLPGQYSAAVPTGIVTTVFGALTLVLLARRLRDSGPAAGGSTAHVRPRTVRRAVVVTVVLGALLVAAGLLAVLLGDRMLLLGDVSNWFADQAGRQVSFVLDQRMPRVLAALLAGAALGLAGTLVQAVCRNPLAEPSLLGVTAGAGLGAVTVILLVPGAPVWAMSLAAAAGAFVAFGLVYLLSYRGGLSSDRLVLIGVGMSAGATAITTLVIVVVQPWNANLALTWLSGSTYGRTMAQIVPVALVLLVATPLALSRRREMDVLSLDEDTPRTLGVGVERTRLLLLSATVLITAAAVCAVGVVGFVGLVAPHAARALVGSRNGRVIPVAMLLGALLVSVADTVGRTVIAPAQIPAGLTTALIGAPYFVWLLWRQRTVR</sequence>
<feature type="region of interest" description="Disordered" evidence="8">
    <location>
        <begin position="1"/>
        <end position="28"/>
    </location>
</feature>
<feature type="transmembrane region" description="Helical" evidence="9">
    <location>
        <begin position="685"/>
        <end position="702"/>
    </location>
</feature>
<evidence type="ECO:0000313" key="11">
    <source>
        <dbReference type="Proteomes" id="UP000000322"/>
    </source>
</evidence>
<evidence type="ECO:0000256" key="9">
    <source>
        <dbReference type="SAM" id="Phobius"/>
    </source>
</evidence>
<protein>
    <submittedName>
        <fullName evidence="10">ABC-type Fe3+-siderophore transport system, permease component</fullName>
    </submittedName>
</protein>
<dbReference type="NCBIfam" id="NF007867">
    <property type="entry name" value="PRK10577.1-3"/>
    <property type="match status" value="1"/>
</dbReference>